<dbReference type="Pfam" id="PF08241">
    <property type="entry name" value="Methyltransf_11"/>
    <property type="match status" value="1"/>
</dbReference>
<dbReference type="GO" id="GO:0008757">
    <property type="term" value="F:S-adenosylmethionine-dependent methyltransferase activity"/>
    <property type="evidence" value="ECO:0007669"/>
    <property type="project" value="InterPro"/>
</dbReference>
<reference evidence="3 4" key="1">
    <citation type="journal article" date="2015" name="Int. J. Syst. Evol. Microbiol.">
        <title>Novibacillus thermophilus gen. nov., sp. nov., a Gram-staining-negative and moderately thermophilic member of the family Thermoactinomycetaceae.</title>
        <authorList>
            <person name="Yang G."/>
            <person name="Chen J."/>
            <person name="Zhou S."/>
        </authorList>
    </citation>
    <scope>NUCLEOTIDE SEQUENCE [LARGE SCALE GENOMIC DNA]</scope>
    <source>
        <strain evidence="3 4">SG-1</strain>
    </source>
</reference>
<keyword evidence="4" id="KW-1185">Reference proteome</keyword>
<name>A0A1U9K8Z0_9BACL</name>
<dbReference type="KEGG" id="ntr:B0W44_12675"/>
<dbReference type="STRING" id="1471761.B0W44_12675"/>
<dbReference type="InterPro" id="IPR013216">
    <property type="entry name" value="Methyltransf_11"/>
</dbReference>
<proteinExistence type="predicted"/>
<dbReference type="SUPFAM" id="SSF53335">
    <property type="entry name" value="S-adenosyl-L-methionine-dependent methyltransferases"/>
    <property type="match status" value="1"/>
</dbReference>
<dbReference type="Proteomes" id="UP000188603">
    <property type="component" value="Chromosome"/>
</dbReference>
<dbReference type="PANTHER" id="PTHR44068">
    <property type="entry name" value="ZGC:194242"/>
    <property type="match status" value="1"/>
</dbReference>
<protein>
    <recommendedName>
        <fullName evidence="2">Methyltransferase type 11 domain-containing protein</fullName>
    </recommendedName>
</protein>
<evidence type="ECO:0000256" key="1">
    <source>
        <dbReference type="ARBA" id="ARBA00022679"/>
    </source>
</evidence>
<dbReference type="CDD" id="cd02440">
    <property type="entry name" value="AdoMet_MTases"/>
    <property type="match status" value="1"/>
</dbReference>
<organism evidence="3 4">
    <name type="scientific">Novibacillus thermophilus</name>
    <dbReference type="NCBI Taxonomy" id="1471761"/>
    <lineage>
        <taxon>Bacteria</taxon>
        <taxon>Bacillati</taxon>
        <taxon>Bacillota</taxon>
        <taxon>Bacilli</taxon>
        <taxon>Bacillales</taxon>
        <taxon>Thermoactinomycetaceae</taxon>
        <taxon>Novibacillus</taxon>
    </lineage>
</organism>
<dbReference type="PANTHER" id="PTHR44068:SF11">
    <property type="entry name" value="GERANYL DIPHOSPHATE 2-C-METHYLTRANSFERASE"/>
    <property type="match status" value="1"/>
</dbReference>
<evidence type="ECO:0000313" key="3">
    <source>
        <dbReference type="EMBL" id="AQS56488.1"/>
    </source>
</evidence>
<dbReference type="EMBL" id="CP019699">
    <property type="protein sequence ID" value="AQS56488.1"/>
    <property type="molecule type" value="Genomic_DNA"/>
</dbReference>
<dbReference type="Gene3D" id="3.40.50.150">
    <property type="entry name" value="Vaccinia Virus protein VP39"/>
    <property type="match status" value="1"/>
</dbReference>
<keyword evidence="1" id="KW-0808">Transferase</keyword>
<dbReference type="InterPro" id="IPR029063">
    <property type="entry name" value="SAM-dependent_MTases_sf"/>
</dbReference>
<dbReference type="AlphaFoldDB" id="A0A1U9K8Z0"/>
<dbReference type="InterPro" id="IPR050447">
    <property type="entry name" value="Erg6_SMT_methyltransf"/>
</dbReference>
<accession>A0A1U9K8Z0</accession>
<evidence type="ECO:0000259" key="2">
    <source>
        <dbReference type="Pfam" id="PF08241"/>
    </source>
</evidence>
<sequence>MPDSERVKSFYDGTADRVWSFSPSKDYHVGLFHSEDEPLAVAQTRTVMYMADRLEPTEDDVLLDVGCGTGNAALQIAQKFKCKIVGVNISEKQLAIGEQLLSNSPMKTCVKLLKADAHHLPFKQGVFTAGYALESLMHMNRKRVFHQVCHVLRPGSRFVLCDWIVKKPLTAAEERTVNRLTMGSYLNMDQYTALMEDCGFVDVAVDDWTKLVEPTYTHWTTVTEEMERDIPRIG</sequence>
<evidence type="ECO:0000313" key="4">
    <source>
        <dbReference type="Proteomes" id="UP000188603"/>
    </source>
</evidence>
<feature type="domain" description="Methyltransferase type 11" evidence="2">
    <location>
        <begin position="63"/>
        <end position="160"/>
    </location>
</feature>
<gene>
    <name evidence="3" type="ORF">B0W44_12675</name>
</gene>